<evidence type="ECO:0000256" key="2">
    <source>
        <dbReference type="ARBA" id="ARBA00022692"/>
    </source>
</evidence>
<dbReference type="AlphaFoldDB" id="A0A6C0HAK2"/>
<dbReference type="GO" id="GO:0016020">
    <property type="term" value="C:membrane"/>
    <property type="evidence" value="ECO:0007669"/>
    <property type="project" value="UniProtKB-SubCell"/>
</dbReference>
<evidence type="ECO:0000313" key="7">
    <source>
        <dbReference type="EMBL" id="QHT77447.1"/>
    </source>
</evidence>
<protein>
    <recommendedName>
        <fullName evidence="6">Fatty acid hydroxylase domain-containing protein</fullName>
    </recommendedName>
</protein>
<keyword evidence="4 5" id="KW-0472">Membrane</keyword>
<dbReference type="InterPro" id="IPR006694">
    <property type="entry name" value="Fatty_acid_hydroxylase"/>
</dbReference>
<dbReference type="InterPro" id="IPR050307">
    <property type="entry name" value="Sterol_Desaturase_Related"/>
</dbReference>
<accession>A0A6C0HAK2</accession>
<name>A0A6C0HAK2_9ZZZZ</name>
<feature type="domain" description="Fatty acid hydroxylase" evidence="6">
    <location>
        <begin position="141"/>
        <end position="280"/>
    </location>
</feature>
<evidence type="ECO:0000259" key="6">
    <source>
        <dbReference type="Pfam" id="PF04116"/>
    </source>
</evidence>
<feature type="transmembrane region" description="Helical" evidence="5">
    <location>
        <begin position="39"/>
        <end position="58"/>
    </location>
</feature>
<feature type="transmembrane region" description="Helical" evidence="5">
    <location>
        <begin position="7"/>
        <end position="27"/>
    </location>
</feature>
<dbReference type="GO" id="GO:0005506">
    <property type="term" value="F:iron ion binding"/>
    <property type="evidence" value="ECO:0007669"/>
    <property type="project" value="InterPro"/>
</dbReference>
<evidence type="ECO:0000256" key="4">
    <source>
        <dbReference type="ARBA" id="ARBA00023136"/>
    </source>
</evidence>
<comment type="subcellular location">
    <subcellularLocation>
        <location evidence="1">Membrane</location>
    </subcellularLocation>
</comment>
<evidence type="ECO:0000256" key="3">
    <source>
        <dbReference type="ARBA" id="ARBA00022989"/>
    </source>
</evidence>
<evidence type="ECO:0000256" key="5">
    <source>
        <dbReference type="SAM" id="Phobius"/>
    </source>
</evidence>
<dbReference type="GO" id="GO:0008610">
    <property type="term" value="P:lipid biosynthetic process"/>
    <property type="evidence" value="ECO:0007669"/>
    <property type="project" value="InterPro"/>
</dbReference>
<dbReference type="Pfam" id="PF04116">
    <property type="entry name" value="FA_hydroxylase"/>
    <property type="match status" value="1"/>
</dbReference>
<evidence type="ECO:0000256" key="1">
    <source>
        <dbReference type="ARBA" id="ARBA00004370"/>
    </source>
</evidence>
<dbReference type="GO" id="GO:0016491">
    <property type="term" value="F:oxidoreductase activity"/>
    <property type="evidence" value="ECO:0007669"/>
    <property type="project" value="InterPro"/>
</dbReference>
<dbReference type="PANTHER" id="PTHR11863">
    <property type="entry name" value="STEROL DESATURASE"/>
    <property type="match status" value="1"/>
</dbReference>
<sequence length="286" mass="34638">MISKNSLKNFIIVNGFLFLLGYYQYQFIMYAENIYHSRLFLKFLFTLFVFVTRNYMLLNFIDYGTKNKPNISIDYENIPKEEYKYEFHINVITTTTLETITYLFVKQYQFQNVNFYTSISNHITYIIYNDLVSFIPYSFIYEVIFDFFHYTTHRLLHNKHLYKYIHKKHHKFKHPFSIITFYQDPLDLLITNSIPTILSILLLRKISHLQFNVILVYKNFIEISGHTGKIVYPACSFSQFIWLPKMLHIELYTDDHDLHHSLNNCNYSKRFSLWDKVFGTYKSSKM</sequence>
<reference evidence="7" key="1">
    <citation type="journal article" date="2020" name="Nature">
        <title>Giant virus diversity and host interactions through global metagenomics.</title>
        <authorList>
            <person name="Schulz F."/>
            <person name="Roux S."/>
            <person name="Paez-Espino D."/>
            <person name="Jungbluth S."/>
            <person name="Walsh D.A."/>
            <person name="Denef V.J."/>
            <person name="McMahon K.D."/>
            <person name="Konstantinidis K.T."/>
            <person name="Eloe-Fadrosh E.A."/>
            <person name="Kyrpides N.C."/>
            <person name="Woyke T."/>
        </authorList>
    </citation>
    <scope>NUCLEOTIDE SEQUENCE</scope>
    <source>
        <strain evidence="7">GVMAG-M-3300023179-86</strain>
    </source>
</reference>
<dbReference type="EMBL" id="MN739917">
    <property type="protein sequence ID" value="QHT77447.1"/>
    <property type="molecule type" value="Genomic_DNA"/>
</dbReference>
<proteinExistence type="predicted"/>
<keyword evidence="3 5" id="KW-1133">Transmembrane helix</keyword>
<organism evidence="7">
    <name type="scientific">viral metagenome</name>
    <dbReference type="NCBI Taxonomy" id="1070528"/>
    <lineage>
        <taxon>unclassified sequences</taxon>
        <taxon>metagenomes</taxon>
        <taxon>organismal metagenomes</taxon>
    </lineage>
</organism>
<keyword evidence="2 5" id="KW-0812">Transmembrane</keyword>